<dbReference type="AlphaFoldDB" id="A0A5D2U044"/>
<organism evidence="1 2">
    <name type="scientific">Gossypium mustelinum</name>
    <name type="common">Cotton</name>
    <name type="synonym">Gossypium caicoense</name>
    <dbReference type="NCBI Taxonomy" id="34275"/>
    <lineage>
        <taxon>Eukaryota</taxon>
        <taxon>Viridiplantae</taxon>
        <taxon>Streptophyta</taxon>
        <taxon>Embryophyta</taxon>
        <taxon>Tracheophyta</taxon>
        <taxon>Spermatophyta</taxon>
        <taxon>Magnoliopsida</taxon>
        <taxon>eudicotyledons</taxon>
        <taxon>Gunneridae</taxon>
        <taxon>Pentapetalae</taxon>
        <taxon>rosids</taxon>
        <taxon>malvids</taxon>
        <taxon>Malvales</taxon>
        <taxon>Malvaceae</taxon>
        <taxon>Malvoideae</taxon>
        <taxon>Gossypium</taxon>
    </lineage>
</organism>
<gene>
    <name evidence="1" type="ORF">E1A91_D08G246200v1</name>
</gene>
<accession>A0A5D2U044</accession>
<keyword evidence="2" id="KW-1185">Reference proteome</keyword>
<dbReference type="EMBL" id="CM017656">
    <property type="protein sequence ID" value="TYI70779.1"/>
    <property type="molecule type" value="Genomic_DNA"/>
</dbReference>
<protein>
    <submittedName>
        <fullName evidence="1">Uncharacterized protein</fullName>
    </submittedName>
</protein>
<evidence type="ECO:0000313" key="2">
    <source>
        <dbReference type="Proteomes" id="UP000323597"/>
    </source>
</evidence>
<proteinExistence type="predicted"/>
<name>A0A5D2U044_GOSMU</name>
<sequence length="42" mass="4760">MLFFCFSHTKPVSFTYPHSSMSLRGKSPLGMPISSSRNFDFS</sequence>
<reference evidence="1 2" key="1">
    <citation type="submission" date="2019-07" db="EMBL/GenBank/DDBJ databases">
        <title>WGS assembly of Gossypium mustelinum.</title>
        <authorList>
            <person name="Chen Z.J."/>
            <person name="Sreedasyam A."/>
            <person name="Ando A."/>
            <person name="Song Q."/>
            <person name="De L."/>
            <person name="Hulse-Kemp A."/>
            <person name="Ding M."/>
            <person name="Ye W."/>
            <person name="Kirkbride R."/>
            <person name="Jenkins J."/>
            <person name="Plott C."/>
            <person name="Lovell J."/>
            <person name="Lin Y.-M."/>
            <person name="Vaughn R."/>
            <person name="Liu B."/>
            <person name="Li W."/>
            <person name="Simpson S."/>
            <person name="Scheffler B."/>
            <person name="Saski C."/>
            <person name="Grover C."/>
            <person name="Hu G."/>
            <person name="Conover J."/>
            <person name="Carlson J."/>
            <person name="Shu S."/>
            <person name="Boston L."/>
            <person name="Williams M."/>
            <person name="Peterson D."/>
            <person name="Mcgee K."/>
            <person name="Jones D."/>
            <person name="Wendel J."/>
            <person name="Stelly D."/>
            <person name="Grimwood J."/>
            <person name="Schmutz J."/>
        </authorList>
    </citation>
    <scope>NUCLEOTIDE SEQUENCE [LARGE SCALE GENOMIC DNA]</scope>
    <source>
        <strain evidence="1">1408120.09</strain>
    </source>
</reference>
<dbReference type="Proteomes" id="UP000323597">
    <property type="component" value="Chromosome D08"/>
</dbReference>
<evidence type="ECO:0000313" key="1">
    <source>
        <dbReference type="EMBL" id="TYI70779.1"/>
    </source>
</evidence>